<reference evidence="2 3" key="1">
    <citation type="journal article" date="2006" name="Science">
        <title>Phytophthora genome sequences uncover evolutionary origins and mechanisms of pathogenesis.</title>
        <authorList>
            <person name="Tyler B.M."/>
            <person name="Tripathy S."/>
            <person name="Zhang X."/>
            <person name="Dehal P."/>
            <person name="Jiang R.H."/>
            <person name="Aerts A."/>
            <person name="Arredondo F.D."/>
            <person name="Baxter L."/>
            <person name="Bensasson D."/>
            <person name="Beynon J.L."/>
            <person name="Chapman J."/>
            <person name="Damasceno C.M."/>
            <person name="Dorrance A.E."/>
            <person name="Dou D."/>
            <person name="Dickerman A.W."/>
            <person name="Dubchak I.L."/>
            <person name="Garbelotto M."/>
            <person name="Gijzen M."/>
            <person name="Gordon S.G."/>
            <person name="Govers F."/>
            <person name="Grunwald N.J."/>
            <person name="Huang W."/>
            <person name="Ivors K.L."/>
            <person name="Jones R.W."/>
            <person name="Kamoun S."/>
            <person name="Krampis K."/>
            <person name="Lamour K.H."/>
            <person name="Lee M.K."/>
            <person name="McDonald W.H."/>
            <person name="Medina M."/>
            <person name="Meijer H.J."/>
            <person name="Nordberg E.K."/>
            <person name="Maclean D.J."/>
            <person name="Ospina-Giraldo M.D."/>
            <person name="Morris P.F."/>
            <person name="Phuntumart V."/>
            <person name="Putnam N.H."/>
            <person name="Rash S."/>
            <person name="Rose J.K."/>
            <person name="Sakihama Y."/>
            <person name="Salamov A.A."/>
            <person name="Savidor A."/>
            <person name="Scheuring C.F."/>
            <person name="Smith B.M."/>
            <person name="Sobral B.W."/>
            <person name="Terry A."/>
            <person name="Torto-Alalibo T.A."/>
            <person name="Win J."/>
            <person name="Xu Z."/>
            <person name="Zhang H."/>
            <person name="Grigoriev I.V."/>
            <person name="Rokhsar D.S."/>
            <person name="Boore J.L."/>
        </authorList>
    </citation>
    <scope>NUCLEOTIDE SEQUENCE [LARGE SCALE GENOMIC DNA]</scope>
    <source>
        <strain evidence="2 3">P6497</strain>
    </source>
</reference>
<feature type="region of interest" description="Disordered" evidence="1">
    <location>
        <begin position="112"/>
        <end position="192"/>
    </location>
</feature>
<protein>
    <recommendedName>
        <fullName evidence="4">PX domain-containing protein</fullName>
    </recommendedName>
</protein>
<proteinExistence type="predicted"/>
<evidence type="ECO:0000313" key="3">
    <source>
        <dbReference type="Proteomes" id="UP000002640"/>
    </source>
</evidence>
<dbReference type="Proteomes" id="UP000002640">
    <property type="component" value="Unassembled WGS sequence"/>
</dbReference>
<dbReference type="AlphaFoldDB" id="G4YWW9"/>
<dbReference type="RefSeq" id="XP_009519755.1">
    <property type="nucleotide sequence ID" value="XM_009521460.1"/>
</dbReference>
<organism evidence="2 3">
    <name type="scientific">Phytophthora sojae (strain P6497)</name>
    <name type="common">Soybean stem and root rot agent</name>
    <name type="synonym">Phytophthora megasperma f. sp. glycines</name>
    <dbReference type="NCBI Taxonomy" id="1094619"/>
    <lineage>
        <taxon>Eukaryota</taxon>
        <taxon>Sar</taxon>
        <taxon>Stramenopiles</taxon>
        <taxon>Oomycota</taxon>
        <taxon>Peronosporomycetes</taxon>
        <taxon>Peronosporales</taxon>
        <taxon>Peronosporaceae</taxon>
        <taxon>Phytophthora</taxon>
    </lineage>
</organism>
<dbReference type="EMBL" id="JH159152">
    <property type="protein sequence ID" value="EGZ24467.1"/>
    <property type="molecule type" value="Genomic_DNA"/>
</dbReference>
<sequence length="365" mass="40445">MLAPPRPSSPSIKTPPRSAATLWTARLVATLWKLAVKRARRLRRQARNGAAADKADLMHGSAPLSSTSSEGDPLDFEDDEDGSIMREAALSVVASGIVSLADFEAVTGFRLPKNESTPVKDDDASSEAATDTSDDSCSIAGSELSEIVLDEEPITASSPKTNLFKRQSSSGPLQQPAARRKPTSSGKPARWAHRRWNASLPLGLLWSVERVEINVTRTDERQELVFVLEVFLSLPTSRLPVSKPSSNEERAAKAGACPTFRVERQFRDFEELRKSVSACLSTERQCSCEHCLKFIEYIRFSSSQPRGLVKRFAGKEKRRRVLERFTNDFVAMGQRRVQKTGKHKCQAQQLVPPLLTAFLLNDAMY</sequence>
<gene>
    <name evidence="2" type="ORF">PHYSODRAFT_554628</name>
</gene>
<feature type="compositionally biased region" description="Polar residues" evidence="1">
    <location>
        <begin position="155"/>
        <end position="173"/>
    </location>
</feature>
<name>G4YWW9_PHYSP</name>
<evidence type="ECO:0008006" key="4">
    <source>
        <dbReference type="Google" id="ProtNLM"/>
    </source>
</evidence>
<evidence type="ECO:0000256" key="1">
    <source>
        <dbReference type="SAM" id="MobiDB-lite"/>
    </source>
</evidence>
<feature type="region of interest" description="Disordered" evidence="1">
    <location>
        <begin position="47"/>
        <end position="79"/>
    </location>
</feature>
<keyword evidence="3" id="KW-1185">Reference proteome</keyword>
<accession>G4YWW9</accession>
<evidence type="ECO:0000313" key="2">
    <source>
        <dbReference type="EMBL" id="EGZ24467.1"/>
    </source>
</evidence>
<dbReference type="GeneID" id="20663019"/>
<dbReference type="KEGG" id="psoj:PHYSODRAFT_554628"/>
<dbReference type="InParanoid" id="G4YWW9"/>